<dbReference type="EMBL" id="LAZR01021458">
    <property type="protein sequence ID" value="KKL85257.1"/>
    <property type="molecule type" value="Genomic_DNA"/>
</dbReference>
<proteinExistence type="predicted"/>
<accession>A0A0F9ID22</accession>
<evidence type="ECO:0008006" key="2">
    <source>
        <dbReference type="Google" id="ProtNLM"/>
    </source>
</evidence>
<reference evidence="1" key="1">
    <citation type="journal article" date="2015" name="Nature">
        <title>Complex archaea that bridge the gap between prokaryotes and eukaryotes.</title>
        <authorList>
            <person name="Spang A."/>
            <person name="Saw J.H."/>
            <person name="Jorgensen S.L."/>
            <person name="Zaremba-Niedzwiedzka K."/>
            <person name="Martijn J."/>
            <person name="Lind A.E."/>
            <person name="van Eijk R."/>
            <person name="Schleper C."/>
            <person name="Guy L."/>
            <person name="Ettema T.J."/>
        </authorList>
    </citation>
    <scope>NUCLEOTIDE SEQUENCE</scope>
</reference>
<organism evidence="1">
    <name type="scientific">marine sediment metagenome</name>
    <dbReference type="NCBI Taxonomy" id="412755"/>
    <lineage>
        <taxon>unclassified sequences</taxon>
        <taxon>metagenomes</taxon>
        <taxon>ecological metagenomes</taxon>
    </lineage>
</organism>
<protein>
    <recommendedName>
        <fullName evidence="2">Porin domain-containing protein</fullName>
    </recommendedName>
</protein>
<name>A0A0F9ID22_9ZZZZ</name>
<gene>
    <name evidence="1" type="ORF">LCGC14_1956540</name>
</gene>
<sequence>MIRMRFAWHITISLLLMALALAPVASANELTGQVSAEVRAFQKEALHQGQEQNNASLALQAEYFHEWESGASLTFTPFARVDSADDERTHMDIRELSYLWLGDSYEFRAGISKVFWGSTEFVHLADIINQDDGVEGPDGEDKLGQPMLHLSIPRDFGVLDLFVLPYFRERTFPGSGGRLRPSIVVDTDNPVYEDPDGEEHVDLAARYSHSIGVVDFGIYHFRGTGREPTLILRITPEGQALVPYYEQIDQSGLDAQVVAGQWLLKFEGIRRTGQGEGYYAGTGGFEYTFTGIGQSAADLGVIVEYVRDDRGDAATTPFNNDIMAGFRLAFNDQSGTELLAGLASDLDKSTRMLTLEASRRIGDDMKATIEARSFVDVDDVDLIYDLSNDDYVLIELAYYF</sequence>
<dbReference type="AlphaFoldDB" id="A0A0F9ID22"/>
<comment type="caution">
    <text evidence="1">The sequence shown here is derived from an EMBL/GenBank/DDBJ whole genome shotgun (WGS) entry which is preliminary data.</text>
</comment>
<evidence type="ECO:0000313" key="1">
    <source>
        <dbReference type="EMBL" id="KKL85257.1"/>
    </source>
</evidence>